<protein>
    <submittedName>
        <fullName evidence="2">Permease</fullName>
    </submittedName>
</protein>
<evidence type="ECO:0000313" key="2">
    <source>
        <dbReference type="EMBL" id="ESU45466.1"/>
    </source>
</evidence>
<reference evidence="2 3" key="2">
    <citation type="journal article" date="2013" name="Genome Biol. Evol.">
        <title>Genome sequencing of Giardia lamblia genotypes A2 and B isolates (DH and GS) and comparative analysis with the genomes of genotypes A1 and E (WB and Pig).</title>
        <authorList>
            <person name="Adam R.D."/>
            <person name="Dahlstrom E.W."/>
            <person name="Martens C.A."/>
            <person name="Bruno D.P."/>
            <person name="Barbian K.D."/>
            <person name="Ricklefs S.M."/>
            <person name="Hernandez M.M."/>
            <person name="Narla N.P."/>
            <person name="Patel R.B."/>
            <person name="Porcella S.F."/>
            <person name="Nash T.E."/>
        </authorList>
    </citation>
    <scope>NUCLEOTIDE SEQUENCE [LARGE SCALE GENOMIC DNA]</scope>
    <source>
        <strain evidence="2 3">GS</strain>
    </source>
</reference>
<dbReference type="EMBL" id="AHHH01000005">
    <property type="protein sequence ID" value="ESU45466.1"/>
    <property type="molecule type" value="Genomic_DNA"/>
</dbReference>
<sequence>VGAGPQEAARSSPRQVNLFQATSNPNLKSVVQYLPRTSTGVGNHSAAEQRMRRTAGGAAGQSPTGPRDAPNPPAGRQTSARVAWAPGRTAARPPGTYPVYMTIGANKN</sequence>
<reference evidence="3" key="1">
    <citation type="submission" date="2012-02" db="EMBL/GenBank/DDBJ databases">
        <title>Genome sequencing of Giardia lamblia Genotypes A2 and B isolates (DH and GS) and comparative analysis with the genomes of Genotypes A1 and E (WB and Pig).</title>
        <authorList>
            <person name="Adam R."/>
            <person name="Dahlstrom E."/>
            <person name="Martens C."/>
            <person name="Bruno D."/>
            <person name="Barbian K."/>
            <person name="Porcella S.F."/>
            <person name="Nash T."/>
        </authorList>
    </citation>
    <scope>NUCLEOTIDE SEQUENCE</scope>
    <source>
        <strain evidence="3">GS</strain>
    </source>
</reference>
<name>V6U384_GIAIN</name>
<accession>V6U384</accession>
<proteinExistence type="predicted"/>
<evidence type="ECO:0000313" key="3">
    <source>
        <dbReference type="Proteomes" id="UP000018040"/>
    </source>
</evidence>
<dbReference type="AlphaFoldDB" id="V6U384"/>
<feature type="non-terminal residue" evidence="2">
    <location>
        <position position="1"/>
    </location>
</feature>
<gene>
    <name evidence="2" type="ORF">GSB_150926</name>
</gene>
<organism evidence="2 3">
    <name type="scientific">Giardia intestinalis</name>
    <name type="common">Giardia lamblia</name>
    <dbReference type="NCBI Taxonomy" id="5741"/>
    <lineage>
        <taxon>Eukaryota</taxon>
        <taxon>Metamonada</taxon>
        <taxon>Diplomonadida</taxon>
        <taxon>Hexamitidae</taxon>
        <taxon>Giardiinae</taxon>
        <taxon>Giardia</taxon>
    </lineage>
</organism>
<comment type="caution">
    <text evidence="2">The sequence shown here is derived from an EMBL/GenBank/DDBJ whole genome shotgun (WGS) entry which is preliminary data.</text>
</comment>
<feature type="region of interest" description="Disordered" evidence="1">
    <location>
        <begin position="1"/>
        <end position="108"/>
    </location>
</feature>
<feature type="compositionally biased region" description="Polar residues" evidence="1">
    <location>
        <begin position="12"/>
        <end position="42"/>
    </location>
</feature>
<evidence type="ECO:0000256" key="1">
    <source>
        <dbReference type="SAM" id="MobiDB-lite"/>
    </source>
</evidence>
<dbReference type="Proteomes" id="UP000018040">
    <property type="component" value="Unassembled WGS sequence"/>
</dbReference>